<reference evidence="6" key="1">
    <citation type="journal article" date="2023" name="Mol. Ecol. Resour.">
        <title>Chromosome-level genome assembly of a triploid poplar Populus alba 'Berolinensis'.</title>
        <authorList>
            <person name="Chen S."/>
            <person name="Yu Y."/>
            <person name="Wang X."/>
            <person name="Wang S."/>
            <person name="Zhang T."/>
            <person name="Zhou Y."/>
            <person name="He R."/>
            <person name="Meng N."/>
            <person name="Wang Y."/>
            <person name="Liu W."/>
            <person name="Liu Z."/>
            <person name="Liu J."/>
            <person name="Guo Q."/>
            <person name="Huang H."/>
            <person name="Sederoff R.R."/>
            <person name="Wang G."/>
            <person name="Qu G."/>
            <person name="Chen S."/>
        </authorList>
    </citation>
    <scope>NUCLEOTIDE SEQUENCE</scope>
    <source>
        <strain evidence="6">SC-2020</strain>
    </source>
</reference>
<dbReference type="InterPro" id="IPR037045">
    <property type="entry name" value="S8pro/Inhibitor_I9_sf"/>
</dbReference>
<keyword evidence="3 4" id="KW-0732">Signal</keyword>
<feature type="domain" description="Inhibitor I9" evidence="5">
    <location>
        <begin position="31"/>
        <end position="108"/>
    </location>
</feature>
<comment type="subcellular location">
    <subcellularLocation>
        <location evidence="1">Secreted</location>
    </subcellularLocation>
</comment>
<gene>
    <name evidence="6" type="ORF">NC653_023746</name>
</gene>
<evidence type="ECO:0000313" key="6">
    <source>
        <dbReference type="EMBL" id="KAJ6985909.1"/>
    </source>
</evidence>
<dbReference type="Proteomes" id="UP001164929">
    <property type="component" value="Chromosome 9"/>
</dbReference>
<evidence type="ECO:0000259" key="5">
    <source>
        <dbReference type="Pfam" id="PF05922"/>
    </source>
</evidence>
<evidence type="ECO:0000313" key="7">
    <source>
        <dbReference type="Proteomes" id="UP001164929"/>
    </source>
</evidence>
<sequence>MEKQTIFIFSVLLLATLSLSHGSKDKERKAYIVYMGNAPNTHHISTADRHHGFLSSALGDEDVARRIRIHSYGKSFDAFAAHLLPEEAERLKRDKNVVSVFLSTKRKLLTTRSRDFIGMPLSVERKPQVESSIVVGVYIDAPSFDDKGFGPLSSSSKGACQKGNNFTGCNK</sequence>
<feature type="signal peptide" evidence="4">
    <location>
        <begin position="1"/>
        <end position="22"/>
    </location>
</feature>
<dbReference type="Gene3D" id="3.30.70.80">
    <property type="entry name" value="Peptidase S8 propeptide/proteinase inhibitor I9"/>
    <property type="match status" value="1"/>
</dbReference>
<protein>
    <recommendedName>
        <fullName evidence="5">Inhibitor I9 domain-containing protein</fullName>
    </recommendedName>
</protein>
<comment type="similarity">
    <text evidence="2">Belongs to the peptidase S8 family.</text>
</comment>
<organism evidence="6 7">
    <name type="scientific">Populus alba x Populus x berolinensis</name>
    <dbReference type="NCBI Taxonomy" id="444605"/>
    <lineage>
        <taxon>Eukaryota</taxon>
        <taxon>Viridiplantae</taxon>
        <taxon>Streptophyta</taxon>
        <taxon>Embryophyta</taxon>
        <taxon>Tracheophyta</taxon>
        <taxon>Spermatophyta</taxon>
        <taxon>Magnoliopsida</taxon>
        <taxon>eudicotyledons</taxon>
        <taxon>Gunneridae</taxon>
        <taxon>Pentapetalae</taxon>
        <taxon>rosids</taxon>
        <taxon>fabids</taxon>
        <taxon>Malpighiales</taxon>
        <taxon>Salicaceae</taxon>
        <taxon>Saliceae</taxon>
        <taxon>Populus</taxon>
    </lineage>
</organism>
<evidence type="ECO:0000256" key="4">
    <source>
        <dbReference type="SAM" id="SignalP"/>
    </source>
</evidence>
<evidence type="ECO:0000256" key="1">
    <source>
        <dbReference type="ARBA" id="ARBA00004613"/>
    </source>
</evidence>
<dbReference type="InterPro" id="IPR045051">
    <property type="entry name" value="SBT"/>
</dbReference>
<comment type="caution">
    <text evidence="6">The sequence shown here is derived from an EMBL/GenBank/DDBJ whole genome shotgun (WGS) entry which is preliminary data.</text>
</comment>
<accession>A0AAD6MHZ5</accession>
<dbReference type="EMBL" id="JAQIZT010000009">
    <property type="protein sequence ID" value="KAJ6985909.1"/>
    <property type="molecule type" value="Genomic_DNA"/>
</dbReference>
<name>A0AAD6MHZ5_9ROSI</name>
<evidence type="ECO:0000256" key="2">
    <source>
        <dbReference type="ARBA" id="ARBA00011073"/>
    </source>
</evidence>
<evidence type="ECO:0000256" key="3">
    <source>
        <dbReference type="ARBA" id="ARBA00022729"/>
    </source>
</evidence>
<dbReference type="GO" id="GO:0005576">
    <property type="term" value="C:extracellular region"/>
    <property type="evidence" value="ECO:0007669"/>
    <property type="project" value="UniProtKB-SubCell"/>
</dbReference>
<dbReference type="AlphaFoldDB" id="A0AAD6MHZ5"/>
<proteinExistence type="inferred from homology"/>
<dbReference type="InterPro" id="IPR010259">
    <property type="entry name" value="S8pro/Inhibitor_I9"/>
</dbReference>
<dbReference type="Pfam" id="PF05922">
    <property type="entry name" value="Inhibitor_I9"/>
    <property type="match status" value="1"/>
</dbReference>
<dbReference type="PANTHER" id="PTHR10795">
    <property type="entry name" value="PROPROTEIN CONVERTASE SUBTILISIN/KEXIN"/>
    <property type="match status" value="1"/>
</dbReference>
<feature type="chain" id="PRO_5042294130" description="Inhibitor I9 domain-containing protein" evidence="4">
    <location>
        <begin position="23"/>
        <end position="171"/>
    </location>
</feature>
<keyword evidence="7" id="KW-1185">Reference proteome</keyword>